<dbReference type="EMBL" id="JAGIOO010000001">
    <property type="protein sequence ID" value="MBP2477317.1"/>
    <property type="molecule type" value="Genomic_DNA"/>
</dbReference>
<evidence type="ECO:0000313" key="2">
    <source>
        <dbReference type="EMBL" id="MBP2477317.1"/>
    </source>
</evidence>
<evidence type="ECO:0000313" key="3">
    <source>
        <dbReference type="Proteomes" id="UP001519363"/>
    </source>
</evidence>
<organism evidence="2 3">
    <name type="scientific">Crossiella equi</name>
    <dbReference type="NCBI Taxonomy" id="130796"/>
    <lineage>
        <taxon>Bacteria</taxon>
        <taxon>Bacillati</taxon>
        <taxon>Actinomycetota</taxon>
        <taxon>Actinomycetes</taxon>
        <taxon>Pseudonocardiales</taxon>
        <taxon>Pseudonocardiaceae</taxon>
        <taxon>Crossiella</taxon>
    </lineage>
</organism>
<feature type="transmembrane region" description="Helical" evidence="1">
    <location>
        <begin position="67"/>
        <end position="87"/>
    </location>
</feature>
<feature type="transmembrane region" description="Helical" evidence="1">
    <location>
        <begin position="146"/>
        <end position="166"/>
    </location>
</feature>
<proteinExistence type="predicted"/>
<reference evidence="2 3" key="1">
    <citation type="submission" date="2021-03" db="EMBL/GenBank/DDBJ databases">
        <title>Sequencing the genomes of 1000 actinobacteria strains.</title>
        <authorList>
            <person name="Klenk H.-P."/>
        </authorList>
    </citation>
    <scope>NUCLEOTIDE SEQUENCE [LARGE SCALE GENOMIC DNA]</scope>
    <source>
        <strain evidence="2 3">DSM 44580</strain>
    </source>
</reference>
<gene>
    <name evidence="2" type="ORF">JOF53_006189</name>
</gene>
<feature type="transmembrane region" description="Helical" evidence="1">
    <location>
        <begin position="108"/>
        <end position="126"/>
    </location>
</feature>
<dbReference type="Proteomes" id="UP001519363">
    <property type="component" value="Unassembled WGS sequence"/>
</dbReference>
<protein>
    <submittedName>
        <fullName evidence="2">Uncharacterized protein</fullName>
    </submittedName>
</protein>
<keyword evidence="1" id="KW-1133">Transmembrane helix</keyword>
<keyword evidence="3" id="KW-1185">Reference proteome</keyword>
<evidence type="ECO:0000256" key="1">
    <source>
        <dbReference type="SAM" id="Phobius"/>
    </source>
</evidence>
<sequence>MGSPGMTSWVPAKPGRYVRLSPGQVQDFRYRTGLVGGVLGLVGLAAGVTSIGLGMRLPTTHYLFGSWAWFLAAMADLVLVLTGFVVLNPGRHLRADHLDVKLVRRTREGLGVLWGLSTVLVLGSAWNLASLTPRAARDGFPFNGVAWAFVVLLGLTVVLGGVAYVLGRRAVVAPPTVWSGY</sequence>
<feature type="transmembrane region" description="Helical" evidence="1">
    <location>
        <begin position="34"/>
        <end position="55"/>
    </location>
</feature>
<dbReference type="RefSeq" id="WP_158103261.1">
    <property type="nucleotide sequence ID" value="NZ_MUMG01000008.1"/>
</dbReference>
<keyword evidence="1" id="KW-0472">Membrane</keyword>
<comment type="caution">
    <text evidence="2">The sequence shown here is derived from an EMBL/GenBank/DDBJ whole genome shotgun (WGS) entry which is preliminary data.</text>
</comment>
<keyword evidence="1" id="KW-0812">Transmembrane</keyword>
<name>A0ABS5AM10_9PSEU</name>
<accession>A0ABS5AM10</accession>